<accession>A0A7S3YFX5</accession>
<organism evidence="1">
    <name type="scientific">Lotharella globosa</name>
    <dbReference type="NCBI Taxonomy" id="91324"/>
    <lineage>
        <taxon>Eukaryota</taxon>
        <taxon>Sar</taxon>
        <taxon>Rhizaria</taxon>
        <taxon>Cercozoa</taxon>
        <taxon>Chlorarachniophyceae</taxon>
        <taxon>Lotharella</taxon>
    </lineage>
</organism>
<sequence>MCRGTVMSVCTAANWAEQRFVHLTSRAKKESFDLRISQVTGKNMRIPHLGLSVALADFIDDSSAGRGRRGAKGCPEGIGADDFLLSAIERVLRVLARFLCVRAKKCRGNDSRPPPLIAPIILRLRHMRKNDSLNMLLTERFIE</sequence>
<proteinExistence type="predicted"/>
<evidence type="ECO:0000313" key="1">
    <source>
        <dbReference type="EMBL" id="CAE0650453.1"/>
    </source>
</evidence>
<dbReference type="AlphaFoldDB" id="A0A7S3YFX5"/>
<reference evidence="1" key="1">
    <citation type="submission" date="2021-01" db="EMBL/GenBank/DDBJ databases">
        <authorList>
            <person name="Corre E."/>
            <person name="Pelletier E."/>
            <person name="Niang G."/>
            <person name="Scheremetjew M."/>
            <person name="Finn R."/>
            <person name="Kale V."/>
            <person name="Holt S."/>
            <person name="Cochrane G."/>
            <person name="Meng A."/>
            <person name="Brown T."/>
            <person name="Cohen L."/>
        </authorList>
    </citation>
    <scope>NUCLEOTIDE SEQUENCE</scope>
    <source>
        <strain evidence="1">CCCM811</strain>
    </source>
</reference>
<name>A0A7S3YFX5_9EUKA</name>
<protein>
    <submittedName>
        <fullName evidence="1">Uncharacterized protein</fullName>
    </submittedName>
</protein>
<gene>
    <name evidence="1" type="ORF">LGLO00237_LOCUS4298</name>
</gene>
<dbReference type="EMBL" id="HBIV01005946">
    <property type="protein sequence ID" value="CAE0650453.1"/>
    <property type="molecule type" value="Transcribed_RNA"/>
</dbReference>